<evidence type="ECO:0000313" key="1">
    <source>
        <dbReference type="EMBL" id="JAP06888.1"/>
    </source>
</evidence>
<dbReference type="EMBL" id="GEDG01040032">
    <property type="protein sequence ID" value="JAP06888.1"/>
    <property type="molecule type" value="Transcribed_RNA"/>
</dbReference>
<protein>
    <submittedName>
        <fullName evidence="1">Putative ovule protein</fullName>
    </submittedName>
</protein>
<feature type="non-terminal residue" evidence="1">
    <location>
        <position position="77"/>
    </location>
</feature>
<sequence>MNNYHIRVTAIGICTIMVSGVVGKYHVGTIVLQALFTDLTCLTGAYNHPNSNSVTNLELMDTTANGCHETNNFMPRG</sequence>
<dbReference type="AlphaFoldDB" id="A0A0V0GG12"/>
<name>A0A0V0GG12_SOLCH</name>
<dbReference type="AntiFam" id="ANF00156">
    <property type="entry name" value="Shadow ORF (opposite yahK)"/>
</dbReference>
<reference evidence="1" key="1">
    <citation type="submission" date="2015-12" db="EMBL/GenBank/DDBJ databases">
        <title>Gene expression during late stages of embryo sac development: a critical building block for successful pollen-pistil interactions.</title>
        <authorList>
            <person name="Liu Y."/>
            <person name="Joly V."/>
            <person name="Sabar M."/>
            <person name="Matton D.P."/>
        </authorList>
    </citation>
    <scope>NUCLEOTIDE SEQUENCE</scope>
</reference>
<organism evidence="1">
    <name type="scientific">Solanum chacoense</name>
    <name type="common">Chaco potato</name>
    <dbReference type="NCBI Taxonomy" id="4108"/>
    <lineage>
        <taxon>Eukaryota</taxon>
        <taxon>Viridiplantae</taxon>
        <taxon>Streptophyta</taxon>
        <taxon>Embryophyta</taxon>
        <taxon>Tracheophyta</taxon>
        <taxon>Spermatophyta</taxon>
        <taxon>Magnoliopsida</taxon>
        <taxon>eudicotyledons</taxon>
        <taxon>Gunneridae</taxon>
        <taxon>Pentapetalae</taxon>
        <taxon>asterids</taxon>
        <taxon>lamiids</taxon>
        <taxon>Solanales</taxon>
        <taxon>Solanaceae</taxon>
        <taxon>Solanoideae</taxon>
        <taxon>Solaneae</taxon>
        <taxon>Solanum</taxon>
    </lineage>
</organism>
<accession>A0A0V0GG12</accession>
<proteinExistence type="predicted"/>